<protein>
    <recommendedName>
        <fullName evidence="4">M48 family peptidase</fullName>
    </recommendedName>
</protein>
<keyword evidence="1" id="KW-1133">Transmembrane helix</keyword>
<evidence type="ECO:0000313" key="2">
    <source>
        <dbReference type="EMBL" id="MFD3409030.1"/>
    </source>
</evidence>
<feature type="transmembrane region" description="Helical" evidence="1">
    <location>
        <begin position="6"/>
        <end position="23"/>
    </location>
</feature>
<accession>A0ABW6DMP4</accession>
<evidence type="ECO:0000313" key="3">
    <source>
        <dbReference type="Proteomes" id="UP001598019"/>
    </source>
</evidence>
<dbReference type="RefSeq" id="WP_377981375.1">
    <property type="nucleotide sequence ID" value="NZ_JBBKXX010000003.1"/>
</dbReference>
<keyword evidence="1" id="KW-0472">Membrane</keyword>
<comment type="caution">
    <text evidence="2">The sequence shown here is derived from an EMBL/GenBank/DDBJ whole genome shotgun (WGS) entry which is preliminary data.</text>
</comment>
<gene>
    <name evidence="2" type="ORF">SKC37_10205</name>
</gene>
<keyword evidence="1" id="KW-0812">Transmembrane</keyword>
<dbReference type="EMBL" id="JBBKXX010000003">
    <property type="protein sequence ID" value="MFD3409030.1"/>
    <property type="molecule type" value="Genomic_DNA"/>
</dbReference>
<reference evidence="2 3" key="1">
    <citation type="submission" date="2024-03" db="EMBL/GenBank/DDBJ databases">
        <title>Aquirufa genome sequencing.</title>
        <authorList>
            <person name="Pitt A."/>
            <person name="Hahn M.W."/>
        </authorList>
    </citation>
    <scope>NUCLEOTIDE SEQUENCE [LARGE SCALE GENOMIC DNA]</scope>
    <source>
        <strain evidence="2 3">HETE-83D</strain>
    </source>
</reference>
<name>A0ABW6DMP4_9BACT</name>
<sequence length="236" mass="26541">MDAIFIGLISFSVAMLILSFLIEEPASLDRIHKNLAGLDVLPLKKGEKSKFKLTITDANGELVVYPLNQDSFYFTIAHFAPDCEKFVDYMLELWCLTPFNLVLTNGLGATKKTETLGLWQYNGKQHTISLCTNDIQREVIALVLVHEIAHLRVHTLTSYAYVYNLSGQKIKSPYYGMSVKPHGPQFAAVFSELSQPTLEMNKLYSAKQKRHLKAFFQSPKKVHLTPLAKCGGIPAY</sequence>
<evidence type="ECO:0008006" key="4">
    <source>
        <dbReference type="Google" id="ProtNLM"/>
    </source>
</evidence>
<evidence type="ECO:0000256" key="1">
    <source>
        <dbReference type="SAM" id="Phobius"/>
    </source>
</evidence>
<organism evidence="2 3">
    <name type="scientific">Aquirufa esocilacus</name>
    <dbReference type="NCBI Taxonomy" id="3096513"/>
    <lineage>
        <taxon>Bacteria</taxon>
        <taxon>Pseudomonadati</taxon>
        <taxon>Bacteroidota</taxon>
        <taxon>Cytophagia</taxon>
        <taxon>Cytophagales</taxon>
        <taxon>Flectobacillaceae</taxon>
        <taxon>Aquirufa</taxon>
    </lineage>
</organism>
<keyword evidence="3" id="KW-1185">Reference proteome</keyword>
<dbReference type="Proteomes" id="UP001598019">
    <property type="component" value="Unassembled WGS sequence"/>
</dbReference>
<proteinExistence type="predicted"/>